<evidence type="ECO:0008006" key="5">
    <source>
        <dbReference type="Google" id="ProtNLM"/>
    </source>
</evidence>
<accession>A0A2C5WGY4</accession>
<comment type="caution">
    <text evidence="3">The sequence shown here is derived from an EMBL/GenBank/DDBJ whole genome shotgun (WGS) entry which is preliminary data.</text>
</comment>
<sequence>MRDTPNGEQRTVVTLVNGEIHHETQISFSSVSVVNGEVRVHTAEGNQINVQVPGADFSLRFDLDGVQQIPVAQQAPVETVPVDNNLKLFTWKTVLITLGLWTVVNLITGWLGFFAAAGYLGYRWSQVLKRKQQLAAAPVEKTAAASRSGMSRESVRNALARKRG</sequence>
<organism evidence="3 4">
    <name type="scientific">Pseudomonas putida</name>
    <name type="common">Arthrobacter siderocapsulatus</name>
    <dbReference type="NCBI Taxonomy" id="303"/>
    <lineage>
        <taxon>Bacteria</taxon>
        <taxon>Pseudomonadati</taxon>
        <taxon>Pseudomonadota</taxon>
        <taxon>Gammaproteobacteria</taxon>
        <taxon>Pseudomonadales</taxon>
        <taxon>Pseudomonadaceae</taxon>
        <taxon>Pseudomonas</taxon>
    </lineage>
</organism>
<keyword evidence="2" id="KW-0472">Membrane</keyword>
<dbReference type="AlphaFoldDB" id="A0A2C5WGY4"/>
<name>A0A2C5WGY4_PSEPU</name>
<evidence type="ECO:0000256" key="2">
    <source>
        <dbReference type="SAM" id="Phobius"/>
    </source>
</evidence>
<evidence type="ECO:0000313" key="3">
    <source>
        <dbReference type="EMBL" id="PHH43850.1"/>
    </source>
</evidence>
<proteinExistence type="predicted"/>
<gene>
    <name evidence="3" type="ORF">CRX57_27720</name>
</gene>
<feature type="transmembrane region" description="Helical" evidence="2">
    <location>
        <begin position="94"/>
        <end position="122"/>
    </location>
</feature>
<keyword evidence="2" id="KW-1133">Transmembrane helix</keyword>
<protein>
    <recommendedName>
        <fullName evidence="5">DUF3329 domain-containing protein</fullName>
    </recommendedName>
</protein>
<dbReference type="Proteomes" id="UP000222460">
    <property type="component" value="Unassembled WGS sequence"/>
</dbReference>
<feature type="region of interest" description="Disordered" evidence="1">
    <location>
        <begin position="141"/>
        <end position="164"/>
    </location>
</feature>
<evidence type="ECO:0000313" key="4">
    <source>
        <dbReference type="Proteomes" id="UP000222460"/>
    </source>
</evidence>
<evidence type="ECO:0000256" key="1">
    <source>
        <dbReference type="SAM" id="MobiDB-lite"/>
    </source>
</evidence>
<dbReference type="RefSeq" id="WP_098968295.1">
    <property type="nucleotide sequence ID" value="NZ_PDKZ01000002.1"/>
</dbReference>
<keyword evidence="2" id="KW-0812">Transmembrane</keyword>
<dbReference type="EMBL" id="PDKZ01000002">
    <property type="protein sequence ID" value="PHH43850.1"/>
    <property type="molecule type" value="Genomic_DNA"/>
</dbReference>
<reference evidence="4" key="1">
    <citation type="submission" date="2017-10" db="EMBL/GenBank/DDBJ databases">
        <title>FDA dAtabase for Regulatory Grade micrObial Sequences (FDA-ARGOS): Supporting development and validation of Infectious Disease Dx tests.</title>
        <authorList>
            <person name="Goldberg B."/>
            <person name="Campos J."/>
            <person name="Tallon L."/>
            <person name="Sadzewicz L."/>
            <person name="Ott S."/>
            <person name="Zhao X."/>
            <person name="Nagaraj S."/>
            <person name="Vavikolanu K."/>
            <person name="Aluvathingal J."/>
            <person name="Nadendla S."/>
            <person name="Geyer C."/>
            <person name="Sichtig H."/>
        </authorList>
    </citation>
    <scope>NUCLEOTIDE SEQUENCE [LARGE SCALE GENOMIC DNA]</scope>
    <source>
        <strain evidence="4">FDAARGOS_376</strain>
    </source>
</reference>